<proteinExistence type="predicted"/>
<dbReference type="AlphaFoldDB" id="A0A7G9Y015"/>
<sequence length="109" mass="12889">MLLKDRFSFRGRNKIHEPFCSILLLRRRECADRNDLYNVLPVRDFHNLHLLTVRSQILPDYRCVCLFHGHVDNQFVHGRTASNYVLLHSIVEPIRLEDRIPEFADGCCL</sequence>
<evidence type="ECO:0000313" key="1">
    <source>
        <dbReference type="EMBL" id="QNO41349.1"/>
    </source>
</evidence>
<accession>A0A7G9Y015</accession>
<organism evidence="1">
    <name type="scientific">Candidatus Methanogaster sp. ANME-2c ERB4</name>
    <dbReference type="NCBI Taxonomy" id="2759911"/>
    <lineage>
        <taxon>Archaea</taxon>
        <taxon>Methanobacteriati</taxon>
        <taxon>Methanobacteriota</taxon>
        <taxon>Stenosarchaea group</taxon>
        <taxon>Methanomicrobia</taxon>
        <taxon>Methanosarcinales</taxon>
        <taxon>ANME-2 cluster</taxon>
        <taxon>Candidatus Methanogasteraceae</taxon>
        <taxon>Candidatus Methanogaster</taxon>
    </lineage>
</organism>
<reference evidence="1" key="1">
    <citation type="submission" date="2020-06" db="EMBL/GenBank/DDBJ databases">
        <title>Unique genomic features of the anaerobic methanotrophic archaea.</title>
        <authorList>
            <person name="Chadwick G.L."/>
            <person name="Skennerton C.T."/>
            <person name="Laso-Perez R."/>
            <person name="Leu A.O."/>
            <person name="Speth D.R."/>
            <person name="Yu H."/>
            <person name="Morgan-Lang C."/>
            <person name="Hatzenpichler R."/>
            <person name="Goudeau D."/>
            <person name="Malmstrom R."/>
            <person name="Brazelton W.J."/>
            <person name="Woyke T."/>
            <person name="Hallam S.J."/>
            <person name="Tyson G.W."/>
            <person name="Wegener G."/>
            <person name="Boetius A."/>
            <person name="Orphan V."/>
        </authorList>
    </citation>
    <scope>NUCLEOTIDE SEQUENCE</scope>
</reference>
<name>A0A7G9Y015_9EURY</name>
<gene>
    <name evidence="1" type="ORF">CALKMFAI_00001</name>
</gene>
<protein>
    <submittedName>
        <fullName evidence="1">Uncharacterized protein</fullName>
    </submittedName>
</protein>
<dbReference type="EMBL" id="MT630624">
    <property type="protein sequence ID" value="QNO41349.1"/>
    <property type="molecule type" value="Genomic_DNA"/>
</dbReference>